<dbReference type="InterPro" id="IPR011990">
    <property type="entry name" value="TPR-like_helical_dom_sf"/>
</dbReference>
<dbReference type="GeneID" id="116534998"/>
<dbReference type="GO" id="GO:0007131">
    <property type="term" value="P:reciprocal meiotic recombination"/>
    <property type="evidence" value="ECO:0007669"/>
    <property type="project" value="TreeGrafter"/>
</dbReference>
<organism evidence="3 4">
    <name type="scientific">Sapajus apella</name>
    <name type="common">Brown-capped capuchin</name>
    <name type="synonym">Cebus apella</name>
    <dbReference type="NCBI Taxonomy" id="9515"/>
    <lineage>
        <taxon>Eukaryota</taxon>
        <taxon>Metazoa</taxon>
        <taxon>Chordata</taxon>
        <taxon>Craniata</taxon>
        <taxon>Vertebrata</taxon>
        <taxon>Euteleostomi</taxon>
        <taxon>Mammalia</taxon>
        <taxon>Eutheria</taxon>
        <taxon>Euarchontoglires</taxon>
        <taxon>Primates</taxon>
        <taxon>Haplorrhini</taxon>
        <taxon>Platyrrhini</taxon>
        <taxon>Cebidae</taxon>
        <taxon>Cebinae</taxon>
        <taxon>Sapajus</taxon>
    </lineage>
</organism>
<evidence type="ECO:0000313" key="4">
    <source>
        <dbReference type="RefSeq" id="XP_032111656.1"/>
    </source>
</evidence>
<evidence type="ECO:0000313" key="3">
    <source>
        <dbReference type="Proteomes" id="UP000504640"/>
    </source>
</evidence>
<evidence type="ECO:0000256" key="1">
    <source>
        <dbReference type="ARBA" id="ARBA00023254"/>
    </source>
</evidence>
<dbReference type="CTD" id="56159"/>
<dbReference type="SUPFAM" id="SSF48452">
    <property type="entry name" value="TPR-like"/>
    <property type="match status" value="1"/>
</dbReference>
<dbReference type="GO" id="GO:0007130">
    <property type="term" value="P:synaptonemal complex assembly"/>
    <property type="evidence" value="ECO:0007669"/>
    <property type="project" value="TreeGrafter"/>
</dbReference>
<dbReference type="AlphaFoldDB" id="A0A6J3G175"/>
<gene>
    <name evidence="4" type="primary">TEX11</name>
</gene>
<keyword evidence="3" id="KW-1185">Reference proteome</keyword>
<dbReference type="InterPro" id="IPR013940">
    <property type="entry name" value="Spo22/ZIP4/TEX11"/>
</dbReference>
<reference evidence="4" key="1">
    <citation type="submission" date="2025-08" db="UniProtKB">
        <authorList>
            <consortium name="RefSeq"/>
        </authorList>
    </citation>
    <scope>IDENTIFICATION</scope>
    <source>
        <tissue evidence="4">Blood</tissue>
    </source>
</reference>
<dbReference type="PANTHER" id="PTHR47083:SF1">
    <property type="entry name" value="TESTIS-EXPRESSED PROTEIN 11"/>
    <property type="match status" value="1"/>
</dbReference>
<dbReference type="PANTHER" id="PTHR47083">
    <property type="entry name" value="TESTIS-EXPRESSED PROTEIN 11"/>
    <property type="match status" value="1"/>
</dbReference>
<name>A0A6J3G175_SAPAP</name>
<dbReference type="Pfam" id="PF08631">
    <property type="entry name" value="SPO22"/>
    <property type="match status" value="2"/>
</dbReference>
<dbReference type="Proteomes" id="UP000504640">
    <property type="component" value="Unplaced"/>
</dbReference>
<accession>A0A6J3G175</accession>
<sequence length="1000" mass="113475">MISAHCNLYLLGSSNSPASASQVAGIAEVTENLVTNDNSPNVPEAIDRLFNDIANINRESMAEMSDTQIEEIAVNLWNWALTKRGGFHINEEQKTKIHYVACKLLSMCEASFASEQGIQRLIMMNTKIGKGWLDVGNFLIADECFQAAEVSLEQLYTKLIQRSSPETDLTLEKMAVEKDHFRVLSYQAESAVFQGDFQRASMCVLQCKDMLVKLPEMISYLHELCWNFGSETQKNNKYEESSFWLSQSYDIGKMDKDSTDPETLAKVLRLLATNYLDWDDTKYYDKALNAINLANKEHLNSTGLFLKMKILLRGETSNEELLEAVMEILHLDMPLDFCLNIAKLLMDHESGSNCQPKGHPDRCILYGEPLLRGANKAAARGKAAALVGTAALGRNSRTGDPWSFSAWEFPSLSNCHLKRCPDSCILYGEPLHRGASTTSALTKPAVLATCGAPSPLKLLVSHQTGRQLTAELMIWLHNILWRKAASSFEVQNYADALHWYYYSLKFYSPSEMDVDFAKLQRNMACCYLNLQQLDKAKEAVAEAERHDPRNIFTQFYVFKIAVMEGNSERALQAIITLEYVLTDEESEDNDVIAERGSSIMLLSLAAQFALENGQQIVAEKALEYLAQRSEDQEQVLTATKCLIHLVFPKIAEMPESEDKMKEMDRLLTCLNRAFVKLSQPYGEEAFSLESRANEAQWFRKMAWNLAVQSDKDPVIMREFFILSYKMSQLCPSDKVILIARKTCLLMAVAVDLEQGRKAPTTFEQTMFLSRALEEIHKCNEIWNLLKEAGDFSNDSCEKLLLLYEFEVRAKLNDPSLESFLEPVWELPHLECKTFETIAIIAMETPAHYPSIALKALKKALLLYKKEESIDISQYSKCMHNLINLSVPDGASSIELCPLEEVWGFFEDALSHISRTKDYPEMEILWLMIKSWNTGVLMFSKSKYVSAEKWCGLALRFLDHLTSFKGSYETQMNMLYSQLVEALNSNKGPVFHEHGYWSKTD</sequence>
<dbReference type="GO" id="GO:0007060">
    <property type="term" value="P:male meiosis chromosome segregation"/>
    <property type="evidence" value="ECO:0007669"/>
    <property type="project" value="TreeGrafter"/>
</dbReference>
<dbReference type="GO" id="GO:0000801">
    <property type="term" value="C:central element"/>
    <property type="evidence" value="ECO:0007669"/>
    <property type="project" value="TreeGrafter"/>
</dbReference>
<evidence type="ECO:0000256" key="2">
    <source>
        <dbReference type="ARBA" id="ARBA00031845"/>
    </source>
</evidence>
<dbReference type="RefSeq" id="XP_032111656.1">
    <property type="nucleotide sequence ID" value="XM_032255765.1"/>
</dbReference>
<proteinExistence type="predicted"/>
<dbReference type="Gene3D" id="1.25.40.10">
    <property type="entry name" value="Tetratricopeptide repeat domain"/>
    <property type="match status" value="1"/>
</dbReference>
<dbReference type="FunFam" id="1.25.40.10:FF:000739">
    <property type="entry name" value="Testis expressed 11"/>
    <property type="match status" value="1"/>
</dbReference>
<keyword evidence="1" id="KW-0469">Meiosis</keyword>
<dbReference type="InterPro" id="IPR042861">
    <property type="entry name" value="TEX11"/>
</dbReference>
<protein>
    <recommendedName>
        <fullName evidence="2">Protein ZIP4 homolog</fullName>
    </recommendedName>
</protein>